<name>W0F418_9BACT</name>
<accession>W0F418</accession>
<dbReference type="OrthoDB" id="9807874at2"/>
<feature type="transmembrane region" description="Helical" evidence="7">
    <location>
        <begin position="108"/>
        <end position="129"/>
    </location>
</feature>
<feature type="transmembrane region" description="Helical" evidence="7">
    <location>
        <begin position="194"/>
        <end position="213"/>
    </location>
</feature>
<dbReference type="InterPro" id="IPR050925">
    <property type="entry name" value="Rhomboid_protease_S54"/>
</dbReference>
<feature type="transmembrane region" description="Helical" evidence="7">
    <location>
        <begin position="81"/>
        <end position="99"/>
    </location>
</feature>
<evidence type="ECO:0000256" key="1">
    <source>
        <dbReference type="ARBA" id="ARBA00004141"/>
    </source>
</evidence>
<dbReference type="Gene3D" id="1.20.1540.10">
    <property type="entry name" value="Rhomboid-like"/>
    <property type="match status" value="1"/>
</dbReference>
<comment type="similarity">
    <text evidence="2">Belongs to the peptidase S54 family.</text>
</comment>
<dbReference type="InterPro" id="IPR022764">
    <property type="entry name" value="Peptidase_S54_rhomboid_dom"/>
</dbReference>
<keyword evidence="6 7" id="KW-0472">Membrane</keyword>
<dbReference type="PANTHER" id="PTHR43731:SF14">
    <property type="entry name" value="PRESENILIN-ASSOCIATED RHOMBOID-LIKE PROTEIN, MITOCHONDRIAL"/>
    <property type="match status" value="1"/>
</dbReference>
<dbReference type="GO" id="GO:0004252">
    <property type="term" value="F:serine-type endopeptidase activity"/>
    <property type="evidence" value="ECO:0007669"/>
    <property type="project" value="InterPro"/>
</dbReference>
<protein>
    <submittedName>
        <fullName evidence="9">Transmembrane rhomboid family protein</fullName>
    </submittedName>
</protein>
<dbReference type="AlphaFoldDB" id="W0F418"/>
<feature type="transmembrane region" description="Helical" evidence="7">
    <location>
        <begin position="166"/>
        <end position="188"/>
    </location>
</feature>
<evidence type="ECO:0000259" key="8">
    <source>
        <dbReference type="Pfam" id="PF01694"/>
    </source>
</evidence>
<evidence type="ECO:0000256" key="5">
    <source>
        <dbReference type="ARBA" id="ARBA00022989"/>
    </source>
</evidence>
<dbReference type="Pfam" id="PF01694">
    <property type="entry name" value="Rhomboid"/>
    <property type="match status" value="1"/>
</dbReference>
<dbReference type="RefSeq" id="WP_008586774.1">
    <property type="nucleotide sequence ID" value="NZ_CP007035.1"/>
</dbReference>
<comment type="subcellular location">
    <subcellularLocation>
        <location evidence="1">Membrane</location>
        <topology evidence="1">Multi-pass membrane protein</topology>
    </subcellularLocation>
</comment>
<feature type="domain" description="Peptidase S54 rhomboid" evidence="8">
    <location>
        <begin position="65"/>
        <end position="210"/>
    </location>
</feature>
<evidence type="ECO:0000256" key="6">
    <source>
        <dbReference type="ARBA" id="ARBA00023136"/>
    </source>
</evidence>
<dbReference type="KEGG" id="nso:NIASO_14940"/>
<keyword evidence="3 7" id="KW-0812">Transmembrane</keyword>
<dbReference type="SUPFAM" id="SSF144091">
    <property type="entry name" value="Rhomboid-like"/>
    <property type="match status" value="1"/>
</dbReference>
<gene>
    <name evidence="9" type="ORF">NIASO_14940</name>
</gene>
<evidence type="ECO:0000313" key="10">
    <source>
        <dbReference type="Proteomes" id="UP000003586"/>
    </source>
</evidence>
<feature type="transmembrane region" description="Helical" evidence="7">
    <location>
        <begin position="14"/>
        <end position="32"/>
    </location>
</feature>
<dbReference type="Proteomes" id="UP000003586">
    <property type="component" value="Chromosome"/>
</dbReference>
<dbReference type="HOGENOM" id="CLU_055068_4_1_10"/>
<dbReference type="PANTHER" id="PTHR43731">
    <property type="entry name" value="RHOMBOID PROTEASE"/>
    <property type="match status" value="1"/>
</dbReference>
<sequence>MSQYYTRPEKFPPAIKYLISINVVIWLAQLYFDHRFPPVLTTGEPIGYLTAKLALWPIGDGFKPLQLITHMFAHAAEGSQMYFHILFNMFTLWMFGRILENVWGTKRFLIFYFICGIGAAILHLAVQYYSGQGSIAVGASGAVMGVLVAFAMLFPNTELYIMFIPIPIKAKWAILGLIAIDLFGGVYQASGDGIAHYAHLGGAITGFILLKLWNKINRKTLY</sequence>
<evidence type="ECO:0000313" key="9">
    <source>
        <dbReference type="EMBL" id="AHF16096.1"/>
    </source>
</evidence>
<dbReference type="InterPro" id="IPR035952">
    <property type="entry name" value="Rhomboid-like_sf"/>
</dbReference>
<dbReference type="EMBL" id="CP007035">
    <property type="protein sequence ID" value="AHF16096.1"/>
    <property type="molecule type" value="Genomic_DNA"/>
</dbReference>
<evidence type="ECO:0000256" key="4">
    <source>
        <dbReference type="ARBA" id="ARBA00022801"/>
    </source>
</evidence>
<keyword evidence="10" id="KW-1185">Reference proteome</keyword>
<keyword evidence="5 7" id="KW-1133">Transmembrane helix</keyword>
<proteinExistence type="inferred from homology"/>
<evidence type="ECO:0000256" key="3">
    <source>
        <dbReference type="ARBA" id="ARBA00022692"/>
    </source>
</evidence>
<keyword evidence="4" id="KW-0378">Hydrolase</keyword>
<reference evidence="9 10" key="1">
    <citation type="submission" date="2013-12" db="EMBL/GenBank/DDBJ databases">
        <authorList>
            <consortium name="DOE Joint Genome Institute"/>
            <person name="Eisen J."/>
            <person name="Huntemann M."/>
            <person name="Han J."/>
            <person name="Chen A."/>
            <person name="Kyrpides N."/>
            <person name="Mavromatis K."/>
            <person name="Markowitz V."/>
            <person name="Palaniappan K."/>
            <person name="Ivanova N."/>
            <person name="Schaumberg A."/>
            <person name="Pati A."/>
            <person name="Liolios K."/>
            <person name="Nordberg H.P."/>
            <person name="Cantor M.N."/>
            <person name="Hua S.X."/>
            <person name="Woyke T."/>
        </authorList>
    </citation>
    <scope>NUCLEOTIDE SEQUENCE [LARGE SCALE GENOMIC DNA]</scope>
    <source>
        <strain evidence="10">DSM 19437</strain>
    </source>
</reference>
<dbReference type="GO" id="GO:0016020">
    <property type="term" value="C:membrane"/>
    <property type="evidence" value="ECO:0007669"/>
    <property type="project" value="UniProtKB-SubCell"/>
</dbReference>
<evidence type="ECO:0000256" key="7">
    <source>
        <dbReference type="SAM" id="Phobius"/>
    </source>
</evidence>
<dbReference type="STRING" id="929713.NIASO_14940"/>
<evidence type="ECO:0000256" key="2">
    <source>
        <dbReference type="ARBA" id="ARBA00009045"/>
    </source>
</evidence>
<feature type="transmembrane region" description="Helical" evidence="7">
    <location>
        <begin position="135"/>
        <end position="154"/>
    </location>
</feature>
<dbReference type="eggNOG" id="COG0705">
    <property type="taxonomic scope" value="Bacteria"/>
</dbReference>
<organism evidence="9 10">
    <name type="scientific">Niabella soli DSM 19437</name>
    <dbReference type="NCBI Taxonomy" id="929713"/>
    <lineage>
        <taxon>Bacteria</taxon>
        <taxon>Pseudomonadati</taxon>
        <taxon>Bacteroidota</taxon>
        <taxon>Chitinophagia</taxon>
        <taxon>Chitinophagales</taxon>
        <taxon>Chitinophagaceae</taxon>
        <taxon>Niabella</taxon>
    </lineage>
</organism>